<dbReference type="InterPro" id="IPR029058">
    <property type="entry name" value="AB_hydrolase_fold"/>
</dbReference>
<dbReference type="GO" id="GO:0016787">
    <property type="term" value="F:hydrolase activity"/>
    <property type="evidence" value="ECO:0007669"/>
    <property type="project" value="UniProtKB-KW"/>
</dbReference>
<protein>
    <submittedName>
        <fullName evidence="3">Alpha/beta fold hydrolase</fullName>
    </submittedName>
</protein>
<dbReference type="InterPro" id="IPR000073">
    <property type="entry name" value="AB_hydrolase_1"/>
</dbReference>
<dbReference type="SUPFAM" id="SSF53474">
    <property type="entry name" value="alpha/beta-Hydrolases"/>
    <property type="match status" value="1"/>
</dbReference>
<evidence type="ECO:0000313" key="4">
    <source>
        <dbReference type="Proteomes" id="UP001597560"/>
    </source>
</evidence>
<dbReference type="PANTHER" id="PTHR46331">
    <property type="entry name" value="VALACYCLOVIR HYDROLASE"/>
    <property type="match status" value="1"/>
</dbReference>
<accession>A0ABW6B0X0</accession>
<keyword evidence="1" id="KW-0732">Signal</keyword>
<evidence type="ECO:0000256" key="1">
    <source>
        <dbReference type="SAM" id="SignalP"/>
    </source>
</evidence>
<feature type="domain" description="AB hydrolase-1" evidence="2">
    <location>
        <begin position="45"/>
        <end position="159"/>
    </location>
</feature>
<gene>
    <name evidence="3" type="ORF">ACFS6J_12875</name>
</gene>
<dbReference type="Pfam" id="PF00561">
    <property type="entry name" value="Abhydrolase_1"/>
    <property type="match status" value="1"/>
</dbReference>
<feature type="chain" id="PRO_5046244520" evidence="1">
    <location>
        <begin position="21"/>
        <end position="278"/>
    </location>
</feature>
<dbReference type="PANTHER" id="PTHR46331:SF2">
    <property type="entry name" value="VALACYCLOVIR HYDROLASE"/>
    <property type="match status" value="1"/>
</dbReference>
<name>A0ABW6B0X0_9SPHI</name>
<sequence>MTRRLPTITLLMLVFLSMKAQQTQIGSYAQVNGLKMYYEIHGKGNPLVLLHGGGSTIATTFGRILPELAKAHQVIAVELQAHGHTTDIDRPLSFEQDADDVAALLKQLSIKKASFMGFSNGGTTCLQIAIRHPDLVDKLIVASSNYKRGGLQPGFFEGMEQATLDNMPQPLKDAYYAINPDPKGLQAMFERDKARMLAFKDISDEQIKSIQVPVLVVNGDTDVIRTEHALELSRMLPHAQLAILPGGHGDYLGEICAPNKTSNMPVFFVALINDFLGK</sequence>
<keyword evidence="3" id="KW-0378">Hydrolase</keyword>
<dbReference type="Proteomes" id="UP001597560">
    <property type="component" value="Unassembled WGS sequence"/>
</dbReference>
<feature type="signal peptide" evidence="1">
    <location>
        <begin position="1"/>
        <end position="20"/>
    </location>
</feature>
<keyword evidence="4" id="KW-1185">Reference proteome</keyword>
<proteinExistence type="predicted"/>
<dbReference type="Gene3D" id="3.40.50.1820">
    <property type="entry name" value="alpha/beta hydrolase"/>
    <property type="match status" value="1"/>
</dbReference>
<dbReference type="EMBL" id="JBHUPA010000007">
    <property type="protein sequence ID" value="MFD2962687.1"/>
    <property type="molecule type" value="Genomic_DNA"/>
</dbReference>
<reference evidence="4" key="1">
    <citation type="journal article" date="2019" name="Int. J. Syst. Evol. Microbiol.">
        <title>The Global Catalogue of Microorganisms (GCM) 10K type strain sequencing project: providing services to taxonomists for standard genome sequencing and annotation.</title>
        <authorList>
            <consortium name="The Broad Institute Genomics Platform"/>
            <consortium name="The Broad Institute Genome Sequencing Center for Infectious Disease"/>
            <person name="Wu L."/>
            <person name="Ma J."/>
        </authorList>
    </citation>
    <scope>NUCLEOTIDE SEQUENCE [LARGE SCALE GENOMIC DNA]</scope>
    <source>
        <strain evidence="4">KCTC 23098</strain>
    </source>
</reference>
<evidence type="ECO:0000259" key="2">
    <source>
        <dbReference type="Pfam" id="PF00561"/>
    </source>
</evidence>
<evidence type="ECO:0000313" key="3">
    <source>
        <dbReference type="EMBL" id="MFD2962687.1"/>
    </source>
</evidence>
<comment type="caution">
    <text evidence="3">The sequence shown here is derived from an EMBL/GenBank/DDBJ whole genome shotgun (WGS) entry which is preliminary data.</text>
</comment>
<organism evidence="3 4">
    <name type="scientific">Olivibacter jilunii</name>
    <dbReference type="NCBI Taxonomy" id="985016"/>
    <lineage>
        <taxon>Bacteria</taxon>
        <taxon>Pseudomonadati</taxon>
        <taxon>Bacteroidota</taxon>
        <taxon>Sphingobacteriia</taxon>
        <taxon>Sphingobacteriales</taxon>
        <taxon>Sphingobacteriaceae</taxon>
        <taxon>Olivibacter</taxon>
    </lineage>
</organism>